<keyword evidence="2" id="KW-0472">Membrane</keyword>
<feature type="chain" id="PRO_5019353459" evidence="3">
    <location>
        <begin position="22"/>
        <end position="266"/>
    </location>
</feature>
<name>A0A438N1Q9_EXOME</name>
<feature type="signal peptide" evidence="3">
    <location>
        <begin position="1"/>
        <end position="21"/>
    </location>
</feature>
<dbReference type="AlphaFoldDB" id="A0A438N1Q9"/>
<evidence type="ECO:0000313" key="5">
    <source>
        <dbReference type="Proteomes" id="UP000288859"/>
    </source>
</evidence>
<dbReference type="EMBL" id="NAJM01000028">
    <property type="protein sequence ID" value="RVX69665.1"/>
    <property type="molecule type" value="Genomic_DNA"/>
</dbReference>
<evidence type="ECO:0000256" key="3">
    <source>
        <dbReference type="SAM" id="SignalP"/>
    </source>
</evidence>
<gene>
    <name evidence="4" type="ORF">B0A52_06729</name>
</gene>
<protein>
    <submittedName>
        <fullName evidence="4">Uncharacterized protein</fullName>
    </submittedName>
</protein>
<reference evidence="4 5" key="1">
    <citation type="submission" date="2017-03" db="EMBL/GenBank/DDBJ databases">
        <title>Genomes of endolithic fungi from Antarctica.</title>
        <authorList>
            <person name="Coleine C."/>
            <person name="Masonjones S."/>
            <person name="Stajich J.E."/>
        </authorList>
    </citation>
    <scope>NUCLEOTIDE SEQUENCE [LARGE SCALE GENOMIC DNA]</scope>
    <source>
        <strain evidence="4 5">CCFEE 6314</strain>
    </source>
</reference>
<dbReference type="Proteomes" id="UP000288859">
    <property type="component" value="Unassembled WGS sequence"/>
</dbReference>
<feature type="region of interest" description="Disordered" evidence="1">
    <location>
        <begin position="141"/>
        <end position="176"/>
    </location>
</feature>
<accession>A0A438N1Q9</accession>
<dbReference type="VEuPathDB" id="FungiDB:PV10_03553"/>
<evidence type="ECO:0000256" key="2">
    <source>
        <dbReference type="SAM" id="Phobius"/>
    </source>
</evidence>
<feature type="transmembrane region" description="Helical" evidence="2">
    <location>
        <begin position="57"/>
        <end position="81"/>
    </location>
</feature>
<keyword evidence="3" id="KW-0732">Signal</keyword>
<keyword evidence="2" id="KW-0812">Transmembrane</keyword>
<sequence>MAPFKDHVLIAFALLARYAMATPIPRTLSQDIGQLSFSELAQQTLRRILDLGFTRGILSSLLVIGCLVCILICVLCVLVAYVERGDSDGACCQGQNRVEAHVTQAHEKALPSPLQPLDDHRIYRYSLSTPSSPLTKITIHTSSVRKAKTTKHPSLPSSPEMTRSAPLRPALSKSRTRFQHAHSLFFGTRRRQSQHGSAKSVRWADEIQISIIAKVEMAVDEEEAPAGDRMECDVGTVSIHEADPYALPVAQLCLVGHHEVMAKSHS</sequence>
<comment type="caution">
    <text evidence="4">The sequence shown here is derived from an EMBL/GenBank/DDBJ whole genome shotgun (WGS) entry which is preliminary data.</text>
</comment>
<evidence type="ECO:0000313" key="4">
    <source>
        <dbReference type="EMBL" id="RVX69665.1"/>
    </source>
</evidence>
<evidence type="ECO:0000256" key="1">
    <source>
        <dbReference type="SAM" id="MobiDB-lite"/>
    </source>
</evidence>
<proteinExistence type="predicted"/>
<keyword evidence="2" id="KW-1133">Transmembrane helix</keyword>
<dbReference type="OrthoDB" id="4120535at2759"/>
<organism evidence="4 5">
    <name type="scientific">Exophiala mesophila</name>
    <name type="common">Black yeast-like fungus</name>
    <dbReference type="NCBI Taxonomy" id="212818"/>
    <lineage>
        <taxon>Eukaryota</taxon>
        <taxon>Fungi</taxon>
        <taxon>Dikarya</taxon>
        <taxon>Ascomycota</taxon>
        <taxon>Pezizomycotina</taxon>
        <taxon>Eurotiomycetes</taxon>
        <taxon>Chaetothyriomycetidae</taxon>
        <taxon>Chaetothyriales</taxon>
        <taxon>Herpotrichiellaceae</taxon>
        <taxon>Exophiala</taxon>
    </lineage>
</organism>